<evidence type="ECO:0000256" key="2">
    <source>
        <dbReference type="ARBA" id="ARBA00022692"/>
    </source>
</evidence>
<keyword evidence="8" id="KW-1185">Reference proteome</keyword>
<feature type="transmembrane region" description="Helical" evidence="5">
    <location>
        <begin position="9"/>
        <end position="27"/>
    </location>
</feature>
<gene>
    <name evidence="7" type="ORF">BW47_00035</name>
</gene>
<feature type="domain" description="ABC transmembrane type-1" evidence="6">
    <location>
        <begin position="1"/>
        <end position="63"/>
    </location>
</feature>
<dbReference type="InterPro" id="IPR011527">
    <property type="entry name" value="ABC1_TM_dom"/>
</dbReference>
<reference evidence="7 8" key="1">
    <citation type="submission" date="2014-02" db="EMBL/GenBank/DDBJ databases">
        <title>Diversity of Thermotogales isolates from hydrothermal vents.</title>
        <authorList>
            <person name="Haverkamp T.H.A."/>
            <person name="Lossouarn J."/>
            <person name="Geslin C."/>
            <person name="Nesbo C.L."/>
        </authorList>
    </citation>
    <scope>NUCLEOTIDE SEQUENCE [LARGE SCALE GENOMIC DNA]</scope>
    <source>
        <strain evidence="7 8">431</strain>
    </source>
</reference>
<dbReference type="PROSITE" id="PS50929">
    <property type="entry name" value="ABC_TM1F"/>
    <property type="match status" value="1"/>
</dbReference>
<evidence type="ECO:0000256" key="3">
    <source>
        <dbReference type="ARBA" id="ARBA00022989"/>
    </source>
</evidence>
<evidence type="ECO:0000256" key="5">
    <source>
        <dbReference type="SAM" id="Phobius"/>
    </source>
</evidence>
<comment type="subcellular location">
    <subcellularLocation>
        <location evidence="1">Cell membrane</location>
        <topology evidence="1">Multi-pass membrane protein</topology>
    </subcellularLocation>
</comment>
<evidence type="ECO:0000313" key="7">
    <source>
        <dbReference type="EMBL" id="APT74788.1"/>
    </source>
</evidence>
<dbReference type="InterPro" id="IPR036640">
    <property type="entry name" value="ABC1_TM_sf"/>
</dbReference>
<dbReference type="SUPFAM" id="SSF90123">
    <property type="entry name" value="ABC transporter transmembrane region"/>
    <property type="match status" value="1"/>
</dbReference>
<keyword evidence="4 5" id="KW-0472">Membrane</keyword>
<proteinExistence type="predicted"/>
<evidence type="ECO:0000313" key="8">
    <source>
        <dbReference type="Proteomes" id="UP000185490"/>
    </source>
</evidence>
<name>A0ABM6GGR2_9BACT</name>
<evidence type="ECO:0000256" key="1">
    <source>
        <dbReference type="ARBA" id="ARBA00004651"/>
    </source>
</evidence>
<dbReference type="EMBL" id="CP007389">
    <property type="protein sequence ID" value="APT74788.1"/>
    <property type="molecule type" value="Genomic_DNA"/>
</dbReference>
<dbReference type="Gene3D" id="1.20.1560.10">
    <property type="entry name" value="ABC transporter type 1, transmembrane domain"/>
    <property type="match status" value="1"/>
</dbReference>
<keyword evidence="3 5" id="KW-1133">Transmembrane helix</keyword>
<dbReference type="Proteomes" id="UP000185490">
    <property type="component" value="Chromosome"/>
</dbReference>
<accession>A0ABM6GGR2</accession>
<evidence type="ECO:0000256" key="4">
    <source>
        <dbReference type="ARBA" id="ARBA00023136"/>
    </source>
</evidence>
<organism evidence="7 8">
    <name type="scientific">Thermosipho melanesiensis</name>
    <dbReference type="NCBI Taxonomy" id="46541"/>
    <lineage>
        <taxon>Bacteria</taxon>
        <taxon>Thermotogati</taxon>
        <taxon>Thermotogota</taxon>
        <taxon>Thermotogae</taxon>
        <taxon>Thermotogales</taxon>
        <taxon>Fervidobacteriaceae</taxon>
        <taxon>Thermosipho</taxon>
    </lineage>
</organism>
<protein>
    <recommendedName>
        <fullName evidence="6">ABC transmembrane type-1 domain-containing protein</fullName>
    </recommendedName>
</protein>
<keyword evidence="2 5" id="KW-0812">Transmembrane</keyword>
<evidence type="ECO:0000259" key="6">
    <source>
        <dbReference type="PROSITE" id="PS50929"/>
    </source>
</evidence>
<sequence length="67" mass="7754">MKIALFESITFQVNIVVMFLPLIAIFWYGGMRIFSGVLTFGELIAFLQFIVIFLNPLKFFFGLHGYL</sequence>